<sequence>MVDQNGQNREQASQSIFEEQRQELLQYKDQLSKSMRPEEAEANGNHLAATVNQIMDGNLQPEEGPDEGTY</sequence>
<accession>A0A7I8DA93</accession>
<name>A0A7I8DA93_9BACL</name>
<dbReference type="Proteomes" id="UP000593802">
    <property type="component" value="Chromosome"/>
</dbReference>
<dbReference type="AlphaFoldDB" id="A0A7I8DA93"/>
<dbReference type="EMBL" id="AP023366">
    <property type="protein sequence ID" value="BCJ87015.1"/>
    <property type="molecule type" value="Genomic_DNA"/>
</dbReference>
<feature type="region of interest" description="Disordered" evidence="1">
    <location>
        <begin position="34"/>
        <end position="70"/>
    </location>
</feature>
<evidence type="ECO:0000313" key="2">
    <source>
        <dbReference type="EMBL" id="BCJ87015.1"/>
    </source>
</evidence>
<feature type="region of interest" description="Disordered" evidence="1">
    <location>
        <begin position="1"/>
        <end position="20"/>
    </location>
</feature>
<proteinExistence type="predicted"/>
<evidence type="ECO:0000256" key="1">
    <source>
        <dbReference type="SAM" id="MobiDB-lite"/>
    </source>
</evidence>
<evidence type="ECO:0000313" key="3">
    <source>
        <dbReference type="Proteomes" id="UP000593802"/>
    </source>
</evidence>
<dbReference type="KEGG" id="eff:skT53_20000"/>
<feature type="compositionally biased region" description="Polar residues" evidence="1">
    <location>
        <begin position="1"/>
        <end position="17"/>
    </location>
</feature>
<dbReference type="RefSeq" id="WP_200756606.1">
    <property type="nucleotide sequence ID" value="NZ_AP023366.1"/>
</dbReference>
<reference evidence="2 3" key="1">
    <citation type="submission" date="2020-08" db="EMBL/GenBank/DDBJ databases">
        <title>Complete Genome Sequence of Effusibacillus dendaii Strain skT53, Isolated from Farmland soil.</title>
        <authorList>
            <person name="Konishi T."/>
            <person name="Kawasaki H."/>
        </authorList>
    </citation>
    <scope>NUCLEOTIDE SEQUENCE [LARGE SCALE GENOMIC DNA]</scope>
    <source>
        <strain evidence="3">skT53</strain>
    </source>
</reference>
<protein>
    <submittedName>
        <fullName evidence="2">Uncharacterized protein</fullName>
    </submittedName>
</protein>
<keyword evidence="3" id="KW-1185">Reference proteome</keyword>
<gene>
    <name evidence="2" type="ORF">skT53_20000</name>
</gene>
<organism evidence="2 3">
    <name type="scientific">Effusibacillus dendaii</name>
    <dbReference type="NCBI Taxonomy" id="2743772"/>
    <lineage>
        <taxon>Bacteria</taxon>
        <taxon>Bacillati</taxon>
        <taxon>Bacillota</taxon>
        <taxon>Bacilli</taxon>
        <taxon>Bacillales</taxon>
        <taxon>Alicyclobacillaceae</taxon>
        <taxon>Effusibacillus</taxon>
    </lineage>
</organism>